<dbReference type="AlphaFoldDB" id="A0AAD1RWR5"/>
<reference evidence="2" key="1">
    <citation type="submission" date="2022-03" db="EMBL/GenBank/DDBJ databases">
        <authorList>
            <person name="Alioto T."/>
            <person name="Alioto T."/>
            <person name="Gomez Garrido J."/>
        </authorList>
    </citation>
    <scope>NUCLEOTIDE SEQUENCE</scope>
</reference>
<feature type="coiled-coil region" evidence="1">
    <location>
        <begin position="66"/>
        <end position="93"/>
    </location>
</feature>
<proteinExistence type="predicted"/>
<keyword evidence="1" id="KW-0175">Coiled coil</keyword>
<dbReference type="EMBL" id="OW240915">
    <property type="protein sequence ID" value="CAH2283026.1"/>
    <property type="molecule type" value="Genomic_DNA"/>
</dbReference>
<dbReference type="GO" id="GO:0004519">
    <property type="term" value="F:endonuclease activity"/>
    <property type="evidence" value="ECO:0007669"/>
    <property type="project" value="UniProtKB-KW"/>
</dbReference>
<keyword evidence="3" id="KW-1185">Reference proteome</keyword>
<protein>
    <submittedName>
        <fullName evidence="2">Endonuclease, partial</fullName>
    </submittedName>
</protein>
<sequence length="110" mass="12316">MPPIASTALPSSSGIPSDMALVQEMRKALMDYFVTNETPDSTALNCWEAYKTVIHGHLIARCSARKRAATQEMSTLSRDIAELERRHKLTLDKTVYRDLLLKRGLLTALL</sequence>
<organism evidence="2 3">
    <name type="scientific">Pelobates cultripes</name>
    <name type="common">Western spadefoot toad</name>
    <dbReference type="NCBI Taxonomy" id="61616"/>
    <lineage>
        <taxon>Eukaryota</taxon>
        <taxon>Metazoa</taxon>
        <taxon>Chordata</taxon>
        <taxon>Craniata</taxon>
        <taxon>Vertebrata</taxon>
        <taxon>Euteleostomi</taxon>
        <taxon>Amphibia</taxon>
        <taxon>Batrachia</taxon>
        <taxon>Anura</taxon>
        <taxon>Pelobatoidea</taxon>
        <taxon>Pelobatidae</taxon>
        <taxon>Pelobates</taxon>
    </lineage>
</organism>
<keyword evidence="2" id="KW-0255">Endonuclease</keyword>
<evidence type="ECO:0000256" key="1">
    <source>
        <dbReference type="SAM" id="Coils"/>
    </source>
</evidence>
<evidence type="ECO:0000313" key="2">
    <source>
        <dbReference type="EMBL" id="CAH2283026.1"/>
    </source>
</evidence>
<dbReference type="Proteomes" id="UP001295444">
    <property type="component" value="Chromosome 04"/>
</dbReference>
<keyword evidence="2" id="KW-0540">Nuclease</keyword>
<accession>A0AAD1RWR5</accession>
<gene>
    <name evidence="2" type="ORF">PECUL_23A014875</name>
</gene>
<keyword evidence="2" id="KW-0378">Hydrolase</keyword>
<name>A0AAD1RWR5_PELCU</name>
<evidence type="ECO:0000313" key="3">
    <source>
        <dbReference type="Proteomes" id="UP001295444"/>
    </source>
</evidence>